<evidence type="ECO:0000313" key="3">
    <source>
        <dbReference type="Proteomes" id="UP000008177"/>
    </source>
</evidence>
<gene>
    <name evidence="2" type="ORF">BofuT4_uP074760.1</name>
</gene>
<feature type="compositionally biased region" description="Pro residues" evidence="1">
    <location>
        <begin position="21"/>
        <end position="31"/>
    </location>
</feature>
<reference evidence="3" key="1">
    <citation type="journal article" date="2011" name="PLoS Genet.">
        <title>Genomic analysis of the necrotrophic fungal pathogens Sclerotinia sclerotiorum and Botrytis cinerea.</title>
        <authorList>
            <person name="Amselem J."/>
            <person name="Cuomo C.A."/>
            <person name="van Kan J.A."/>
            <person name="Viaud M."/>
            <person name="Benito E.P."/>
            <person name="Couloux A."/>
            <person name="Coutinho P.M."/>
            <person name="de Vries R.P."/>
            <person name="Dyer P.S."/>
            <person name="Fillinger S."/>
            <person name="Fournier E."/>
            <person name="Gout L."/>
            <person name="Hahn M."/>
            <person name="Kohn L."/>
            <person name="Lapalu N."/>
            <person name="Plummer K.M."/>
            <person name="Pradier J.M."/>
            <person name="Quevillon E."/>
            <person name="Sharon A."/>
            <person name="Simon A."/>
            <person name="ten Have A."/>
            <person name="Tudzynski B."/>
            <person name="Tudzynski P."/>
            <person name="Wincker P."/>
            <person name="Andrew M."/>
            <person name="Anthouard V."/>
            <person name="Beever R.E."/>
            <person name="Beffa R."/>
            <person name="Benoit I."/>
            <person name="Bouzid O."/>
            <person name="Brault B."/>
            <person name="Chen Z."/>
            <person name="Choquer M."/>
            <person name="Collemare J."/>
            <person name="Cotton P."/>
            <person name="Danchin E.G."/>
            <person name="Da Silva C."/>
            <person name="Gautier A."/>
            <person name="Giraud C."/>
            <person name="Giraud T."/>
            <person name="Gonzalez C."/>
            <person name="Grossetete S."/>
            <person name="Guldener U."/>
            <person name="Henrissat B."/>
            <person name="Howlett B.J."/>
            <person name="Kodira C."/>
            <person name="Kretschmer M."/>
            <person name="Lappartient A."/>
            <person name="Leroch M."/>
            <person name="Levis C."/>
            <person name="Mauceli E."/>
            <person name="Neuveglise C."/>
            <person name="Oeser B."/>
            <person name="Pearson M."/>
            <person name="Poulain J."/>
            <person name="Poussereau N."/>
            <person name="Quesneville H."/>
            <person name="Rascle C."/>
            <person name="Schumacher J."/>
            <person name="Segurens B."/>
            <person name="Sexton A."/>
            <person name="Silva E."/>
            <person name="Sirven C."/>
            <person name="Soanes D.M."/>
            <person name="Talbot N.J."/>
            <person name="Templeton M."/>
            <person name="Yandava C."/>
            <person name="Yarden O."/>
            <person name="Zeng Q."/>
            <person name="Rollins J.A."/>
            <person name="Lebrun M.H."/>
            <person name="Dickman M."/>
        </authorList>
    </citation>
    <scope>NUCLEOTIDE SEQUENCE [LARGE SCALE GENOMIC DNA]</scope>
    <source>
        <strain evidence="3">T4</strain>
    </source>
</reference>
<feature type="compositionally biased region" description="Polar residues" evidence="1">
    <location>
        <begin position="1"/>
        <end position="11"/>
    </location>
</feature>
<sequence length="59" mass="6597">MLFPQDQTVSKDGNIKSKQPFPSPISNPPGIKPARRSTHLNIGRRNFAGQTNTLNPRRI</sequence>
<dbReference type="Proteomes" id="UP000008177">
    <property type="component" value="Unplaced contigs"/>
</dbReference>
<dbReference type="EMBL" id="FQ790247">
    <property type="protein sequence ID" value="CCD42674.1"/>
    <property type="molecule type" value="Genomic_DNA"/>
</dbReference>
<feature type="compositionally biased region" description="Polar residues" evidence="1">
    <location>
        <begin position="48"/>
        <end position="59"/>
    </location>
</feature>
<organism evidence="2 3">
    <name type="scientific">Botryotinia fuckeliana (strain T4)</name>
    <name type="common">Noble rot fungus</name>
    <name type="synonym">Botrytis cinerea</name>
    <dbReference type="NCBI Taxonomy" id="999810"/>
    <lineage>
        <taxon>Eukaryota</taxon>
        <taxon>Fungi</taxon>
        <taxon>Dikarya</taxon>
        <taxon>Ascomycota</taxon>
        <taxon>Pezizomycotina</taxon>
        <taxon>Leotiomycetes</taxon>
        <taxon>Helotiales</taxon>
        <taxon>Sclerotiniaceae</taxon>
        <taxon>Botrytis</taxon>
    </lineage>
</organism>
<protein>
    <submittedName>
        <fullName evidence="2">Uncharacterized protein</fullName>
    </submittedName>
</protein>
<dbReference type="InParanoid" id="G2XP68"/>
<evidence type="ECO:0000313" key="2">
    <source>
        <dbReference type="EMBL" id="CCD42674.1"/>
    </source>
</evidence>
<dbReference type="AlphaFoldDB" id="G2XP68"/>
<evidence type="ECO:0000256" key="1">
    <source>
        <dbReference type="SAM" id="MobiDB-lite"/>
    </source>
</evidence>
<feature type="region of interest" description="Disordered" evidence="1">
    <location>
        <begin position="1"/>
        <end position="59"/>
    </location>
</feature>
<accession>G2XP68</accession>
<name>G2XP68_BOTF4</name>
<dbReference type="HOGENOM" id="CLU_2960441_0_0_1"/>
<proteinExistence type="predicted"/>